<keyword evidence="7 9" id="KW-0652">Protein synthesis inhibitor</keyword>
<dbReference type="EC" id="3.2.2.22" evidence="3"/>
<dbReference type="SUPFAM" id="SSF56371">
    <property type="entry name" value="Ribosome inactivating proteins (RIP)"/>
    <property type="match status" value="1"/>
</dbReference>
<evidence type="ECO:0000256" key="2">
    <source>
        <dbReference type="ARBA" id="ARBA00008544"/>
    </source>
</evidence>
<dbReference type="AlphaFoldDB" id="A0A803LXX3"/>
<evidence type="ECO:0000256" key="6">
    <source>
        <dbReference type="ARBA" id="ARBA00022821"/>
    </source>
</evidence>
<evidence type="ECO:0000256" key="8">
    <source>
        <dbReference type="ARBA" id="ARBA00030788"/>
    </source>
</evidence>
<evidence type="ECO:0000259" key="10">
    <source>
        <dbReference type="Pfam" id="PF20241"/>
    </source>
</evidence>
<dbReference type="RefSeq" id="XP_021755638.1">
    <property type="nucleotide sequence ID" value="XM_021899946.1"/>
</dbReference>
<dbReference type="GeneID" id="110720867"/>
<dbReference type="GO" id="GO:0090729">
    <property type="term" value="F:toxin activity"/>
    <property type="evidence" value="ECO:0007669"/>
    <property type="project" value="UniProtKB-KW"/>
</dbReference>
<dbReference type="GO" id="GO:0006952">
    <property type="term" value="P:defense response"/>
    <property type="evidence" value="ECO:0007669"/>
    <property type="project" value="UniProtKB-KW"/>
</dbReference>
<dbReference type="KEGG" id="cqi:110720867"/>
<comment type="similarity">
    <text evidence="2">Belongs to the ribosome-inactivating protein family. Type 1 RIP subfamily.</text>
</comment>
<dbReference type="Pfam" id="PF20241">
    <property type="entry name" value="DUF6598"/>
    <property type="match status" value="1"/>
</dbReference>
<dbReference type="InterPro" id="IPR001574">
    <property type="entry name" value="Ribosome_inactivat_prot"/>
</dbReference>
<keyword evidence="4 9" id="KW-0800">Toxin</keyword>
<evidence type="ECO:0000256" key="9">
    <source>
        <dbReference type="RuleBase" id="RU004915"/>
    </source>
</evidence>
<name>A0A803LXX3_CHEQI</name>
<dbReference type="SMR" id="A0A803LXX3"/>
<accession>A0A803LXX3</accession>
<evidence type="ECO:0000256" key="4">
    <source>
        <dbReference type="ARBA" id="ARBA00022656"/>
    </source>
</evidence>
<dbReference type="OrthoDB" id="1602268at2759"/>
<dbReference type="Gene3D" id="3.40.420.10">
    <property type="entry name" value="Ricin (A subunit), domain 1"/>
    <property type="match status" value="1"/>
</dbReference>
<evidence type="ECO:0000313" key="11">
    <source>
        <dbReference type="EnsemblPlants" id="AUR62020324-RA:cds"/>
    </source>
</evidence>
<protein>
    <recommendedName>
        <fullName evidence="3">rRNA N-glycosylase</fullName>
        <ecNumber evidence="3">3.2.2.22</ecNumber>
    </recommendedName>
    <alternativeName>
        <fullName evidence="8">rRNA N-glycosidase</fullName>
    </alternativeName>
</protein>
<dbReference type="Gramene" id="AUR62020324-RA">
    <property type="protein sequence ID" value="AUR62020324-RA:cds"/>
    <property type="gene ID" value="AUR62020324"/>
</dbReference>
<keyword evidence="6 9" id="KW-0611">Plant defense</keyword>
<sequence length="530" mass="59555">MIQFNISTDNYMTFIQQVRNWAKDPNRFSHGRPVLPHPPPTMKEAQYMDIELRAKDAKQIERVLTVKIRRHDLYIIGYRMDGATNWLEFKWDNAKLKLIPDSVSLGFGENYDNLGKLENLEKVGYSTLKQTIIDLALTTDSKTRKSSLRALAVMISETVRFQKLSDTFAPVMQGLKDIKFDETWMEPLIKNWGDLSDMLLREDQFAIYFRLPRDKETNQPNILTRTKELGIVTSADAAKCIAVLKGNYPTLKLQLIGLPAAANAGTSIQGKGLPLLQVFSVHINNVAGEIYGTIQVDDGLGTLHLYNRQRTDYESIKMNEALTLTGPYRSTSVSQYFKVSLDLKKRGNNPTSDVEVSNDIFSWDICQLSNDDYYDKRLSNVVNGRSGSATVYYTPFRDAVQANVEVVLINGDGKNPAEVYGSMVARYSNYKFSTGDEQAKYQSTLFNKPSKEFVKVYPGKPIPLSRAVISVPTTGSLITEANIFVSSNKEIAKGTAEFPPQLDGKTVKDIKGKFGLVRVTVAWKGRISDD</sequence>
<feature type="domain" description="DUF6598" evidence="10">
    <location>
        <begin position="275"/>
        <end position="521"/>
    </location>
</feature>
<evidence type="ECO:0000256" key="1">
    <source>
        <dbReference type="ARBA" id="ARBA00000237"/>
    </source>
</evidence>
<evidence type="ECO:0000256" key="3">
    <source>
        <dbReference type="ARBA" id="ARBA00012001"/>
    </source>
</evidence>
<dbReference type="InterPro" id="IPR016138">
    <property type="entry name" value="Ribosome_inactivat_prot_sub1"/>
</dbReference>
<dbReference type="GO" id="GO:0017148">
    <property type="term" value="P:negative regulation of translation"/>
    <property type="evidence" value="ECO:0007669"/>
    <property type="project" value="UniProtKB-KW"/>
</dbReference>
<keyword evidence="12" id="KW-1185">Reference proteome</keyword>
<comment type="catalytic activity">
    <reaction evidence="1 9">
        <text>Endohydrolysis of the N-glycosidic bond at one specific adenosine on the 28S rRNA.</text>
        <dbReference type="EC" id="3.2.2.22"/>
    </reaction>
</comment>
<dbReference type="InterPro" id="IPR046533">
    <property type="entry name" value="DUF6598"/>
</dbReference>
<gene>
    <name evidence="11" type="primary">LOC110720867</name>
</gene>
<proteinExistence type="inferred from homology"/>
<reference evidence="11" key="2">
    <citation type="submission" date="2021-03" db="UniProtKB">
        <authorList>
            <consortium name="EnsemblPlants"/>
        </authorList>
    </citation>
    <scope>IDENTIFICATION</scope>
</reference>
<dbReference type="OMA" id="ENDWADI"/>
<dbReference type="PANTHER" id="PTHR33453">
    <property type="match status" value="1"/>
</dbReference>
<evidence type="ECO:0000256" key="7">
    <source>
        <dbReference type="ARBA" id="ARBA00023193"/>
    </source>
</evidence>
<evidence type="ECO:0000313" key="12">
    <source>
        <dbReference type="Proteomes" id="UP000596660"/>
    </source>
</evidence>
<dbReference type="Proteomes" id="UP000596660">
    <property type="component" value="Unplaced"/>
</dbReference>
<dbReference type="Pfam" id="PF00161">
    <property type="entry name" value="RIP"/>
    <property type="match status" value="1"/>
</dbReference>
<keyword evidence="5 9" id="KW-0378">Hydrolase</keyword>
<organism evidence="11 12">
    <name type="scientific">Chenopodium quinoa</name>
    <name type="common">Quinoa</name>
    <dbReference type="NCBI Taxonomy" id="63459"/>
    <lineage>
        <taxon>Eukaryota</taxon>
        <taxon>Viridiplantae</taxon>
        <taxon>Streptophyta</taxon>
        <taxon>Embryophyta</taxon>
        <taxon>Tracheophyta</taxon>
        <taxon>Spermatophyta</taxon>
        <taxon>Magnoliopsida</taxon>
        <taxon>eudicotyledons</taxon>
        <taxon>Gunneridae</taxon>
        <taxon>Pentapetalae</taxon>
        <taxon>Caryophyllales</taxon>
        <taxon>Chenopodiaceae</taxon>
        <taxon>Chenopodioideae</taxon>
        <taxon>Atripliceae</taxon>
        <taxon>Chenopodium</taxon>
    </lineage>
</organism>
<reference evidence="11" key="1">
    <citation type="journal article" date="2017" name="Nature">
        <title>The genome of Chenopodium quinoa.</title>
        <authorList>
            <person name="Jarvis D.E."/>
            <person name="Ho Y.S."/>
            <person name="Lightfoot D.J."/>
            <person name="Schmoeckel S.M."/>
            <person name="Li B."/>
            <person name="Borm T.J.A."/>
            <person name="Ohyanagi H."/>
            <person name="Mineta K."/>
            <person name="Michell C.T."/>
            <person name="Saber N."/>
            <person name="Kharbatia N.M."/>
            <person name="Rupper R.R."/>
            <person name="Sharp A.R."/>
            <person name="Dally N."/>
            <person name="Boughton B.A."/>
            <person name="Woo Y.H."/>
            <person name="Gao G."/>
            <person name="Schijlen E.G.W.M."/>
            <person name="Guo X."/>
            <person name="Momin A.A."/>
            <person name="Negrao S."/>
            <person name="Al-Babili S."/>
            <person name="Gehring C."/>
            <person name="Roessner U."/>
            <person name="Jung C."/>
            <person name="Murphy K."/>
            <person name="Arold S.T."/>
            <person name="Gojobori T."/>
            <person name="van der Linden C.G."/>
            <person name="van Loo E.N."/>
            <person name="Jellen E.N."/>
            <person name="Maughan P.J."/>
            <person name="Tester M."/>
        </authorList>
    </citation>
    <scope>NUCLEOTIDE SEQUENCE [LARGE SCALE GENOMIC DNA]</scope>
    <source>
        <strain evidence="11">cv. PI 614886</strain>
    </source>
</reference>
<dbReference type="EnsemblPlants" id="AUR62020324-RA">
    <property type="protein sequence ID" value="AUR62020324-RA:cds"/>
    <property type="gene ID" value="AUR62020324"/>
</dbReference>
<dbReference type="PANTHER" id="PTHR33453:SF9">
    <property type="entry name" value="ALBUMIN B-32"/>
    <property type="match status" value="1"/>
</dbReference>
<dbReference type="GO" id="GO:0030598">
    <property type="term" value="F:rRNA N-glycosylase activity"/>
    <property type="evidence" value="ECO:0007669"/>
    <property type="project" value="UniProtKB-EC"/>
</dbReference>
<dbReference type="InterPro" id="IPR036041">
    <property type="entry name" value="Ribosome-inact_prot_sf"/>
</dbReference>
<evidence type="ECO:0000256" key="5">
    <source>
        <dbReference type="ARBA" id="ARBA00022801"/>
    </source>
</evidence>